<dbReference type="SMART" id="SM00448">
    <property type="entry name" value="REC"/>
    <property type="match status" value="1"/>
</dbReference>
<dbReference type="PANTHER" id="PTHR37299:SF3">
    <property type="entry name" value="STAGE 0 SPORULATION PROTEIN A HOMOLOG"/>
    <property type="match status" value="1"/>
</dbReference>
<comment type="function">
    <text evidence="6">Required for high-level post-exponential phase expression of a series of secreted proteins.</text>
</comment>
<evidence type="ECO:0000313" key="10">
    <source>
        <dbReference type="EMBL" id="MBL4936572.1"/>
    </source>
</evidence>
<organism evidence="10 11">
    <name type="scientific">Clostridium rhizosphaerae</name>
    <dbReference type="NCBI Taxonomy" id="2803861"/>
    <lineage>
        <taxon>Bacteria</taxon>
        <taxon>Bacillati</taxon>
        <taxon>Bacillota</taxon>
        <taxon>Clostridia</taxon>
        <taxon>Eubacteriales</taxon>
        <taxon>Clostridiaceae</taxon>
        <taxon>Clostridium</taxon>
    </lineage>
</organism>
<evidence type="ECO:0000256" key="2">
    <source>
        <dbReference type="ARBA" id="ARBA00022490"/>
    </source>
</evidence>
<keyword evidence="3" id="KW-0902">Two-component regulatory system</keyword>
<dbReference type="PANTHER" id="PTHR37299">
    <property type="entry name" value="TRANSCRIPTIONAL REGULATOR-RELATED"/>
    <property type="match status" value="1"/>
</dbReference>
<comment type="caution">
    <text evidence="10">The sequence shown here is derived from an EMBL/GenBank/DDBJ whole genome shotgun (WGS) entry which is preliminary data.</text>
</comment>
<dbReference type="EMBL" id="JAESWC010000007">
    <property type="protein sequence ID" value="MBL4936572.1"/>
    <property type="molecule type" value="Genomic_DNA"/>
</dbReference>
<comment type="function">
    <text evidence="5">May play the central regulatory role in sporulation. It may be an element of the effector pathway responsible for the activation of sporulation genes in response to nutritional stress. Spo0A may act in concert with spo0H (a sigma factor) to control the expression of some genes that are critical to the sporulation process.</text>
</comment>
<dbReference type="Pfam" id="PF04397">
    <property type="entry name" value="LytTR"/>
    <property type="match status" value="1"/>
</dbReference>
<evidence type="ECO:0000256" key="5">
    <source>
        <dbReference type="ARBA" id="ARBA00024867"/>
    </source>
</evidence>
<evidence type="ECO:0000256" key="3">
    <source>
        <dbReference type="ARBA" id="ARBA00023012"/>
    </source>
</evidence>
<dbReference type="Proteomes" id="UP000632377">
    <property type="component" value="Unassembled WGS sequence"/>
</dbReference>
<evidence type="ECO:0000313" key="11">
    <source>
        <dbReference type="Proteomes" id="UP000632377"/>
    </source>
</evidence>
<dbReference type="SUPFAM" id="SSF52172">
    <property type="entry name" value="CheY-like"/>
    <property type="match status" value="1"/>
</dbReference>
<dbReference type="RefSeq" id="WP_202749330.1">
    <property type="nucleotide sequence ID" value="NZ_JAESWC010000007.1"/>
</dbReference>
<name>A0ABS1TB40_9CLOT</name>
<evidence type="ECO:0000256" key="7">
    <source>
        <dbReference type="PROSITE-ProRule" id="PRU00169"/>
    </source>
</evidence>
<feature type="domain" description="HTH LytTR-type" evidence="9">
    <location>
        <begin position="144"/>
        <end position="244"/>
    </location>
</feature>
<keyword evidence="2" id="KW-0963">Cytoplasm</keyword>
<keyword evidence="4" id="KW-0010">Activator</keyword>
<feature type="domain" description="Response regulatory" evidence="8">
    <location>
        <begin position="3"/>
        <end position="127"/>
    </location>
</feature>
<evidence type="ECO:0000256" key="6">
    <source>
        <dbReference type="ARBA" id="ARBA00037164"/>
    </source>
</evidence>
<protein>
    <recommendedName>
        <fullName evidence="1">Stage 0 sporulation protein A homolog</fullName>
    </recommendedName>
</protein>
<reference evidence="10 11" key="1">
    <citation type="submission" date="2021-01" db="EMBL/GenBank/DDBJ databases">
        <title>Genome public.</title>
        <authorList>
            <person name="Liu C."/>
            <person name="Sun Q."/>
        </authorList>
    </citation>
    <scope>NUCLEOTIDE SEQUENCE [LARGE SCALE GENOMIC DNA]</scope>
    <source>
        <strain evidence="10 11">YIM B02515</strain>
    </source>
</reference>
<accession>A0ABS1TB40</accession>
<dbReference type="InterPro" id="IPR046947">
    <property type="entry name" value="LytR-like"/>
</dbReference>
<dbReference type="InterPro" id="IPR011006">
    <property type="entry name" value="CheY-like_superfamily"/>
</dbReference>
<proteinExistence type="predicted"/>
<evidence type="ECO:0000259" key="8">
    <source>
        <dbReference type="PROSITE" id="PS50110"/>
    </source>
</evidence>
<dbReference type="Gene3D" id="2.40.50.1020">
    <property type="entry name" value="LytTr DNA-binding domain"/>
    <property type="match status" value="1"/>
</dbReference>
<keyword evidence="11" id="KW-1185">Reference proteome</keyword>
<dbReference type="PROSITE" id="PS50110">
    <property type="entry name" value="RESPONSE_REGULATORY"/>
    <property type="match status" value="1"/>
</dbReference>
<feature type="modified residue" description="4-aspartylphosphate" evidence="7">
    <location>
        <position position="61"/>
    </location>
</feature>
<gene>
    <name evidence="10" type="ORF">JK636_12465</name>
</gene>
<dbReference type="Gene3D" id="3.40.50.2300">
    <property type="match status" value="1"/>
</dbReference>
<dbReference type="InterPro" id="IPR001789">
    <property type="entry name" value="Sig_transdc_resp-reg_receiver"/>
</dbReference>
<sequence length="244" mass="28657">MLSIVICEDDLRQRKKVEDIIIDELKSSKLNMNIDLSTDSPKEVISYIDTCKGKTFIYFLDVELGSEINGLELAKQIRKYDPAGYIIFITSHAEMSFLPFQYKVQAMDFIIKFDANSIDARIRECINAAYKDYENLKTLDSNIIPITFGSRIINFNLNDILFFETTSRDHRLRIHTCEEQLEFYGTLKEMEKIVPSYYYKCHRSYLINTKKIKEIDKDKLVIRMINNEICYTTSRYLKGLLKNV</sequence>
<dbReference type="Pfam" id="PF00072">
    <property type="entry name" value="Response_reg"/>
    <property type="match status" value="1"/>
</dbReference>
<evidence type="ECO:0000259" key="9">
    <source>
        <dbReference type="PROSITE" id="PS50930"/>
    </source>
</evidence>
<dbReference type="SMART" id="SM00850">
    <property type="entry name" value="LytTR"/>
    <property type="match status" value="1"/>
</dbReference>
<dbReference type="PROSITE" id="PS50930">
    <property type="entry name" value="HTH_LYTTR"/>
    <property type="match status" value="1"/>
</dbReference>
<dbReference type="InterPro" id="IPR007492">
    <property type="entry name" value="LytTR_DNA-bd_dom"/>
</dbReference>
<keyword evidence="7" id="KW-0597">Phosphoprotein</keyword>
<evidence type="ECO:0000256" key="1">
    <source>
        <dbReference type="ARBA" id="ARBA00018672"/>
    </source>
</evidence>
<evidence type="ECO:0000256" key="4">
    <source>
        <dbReference type="ARBA" id="ARBA00023159"/>
    </source>
</evidence>